<dbReference type="EMBL" id="FWWU01000008">
    <property type="protein sequence ID" value="SMB85759.1"/>
    <property type="molecule type" value="Genomic_DNA"/>
</dbReference>
<reference evidence="1 2" key="1">
    <citation type="submission" date="2017-04" db="EMBL/GenBank/DDBJ databases">
        <authorList>
            <person name="Afonso C.L."/>
            <person name="Miller P.J."/>
            <person name="Scott M.A."/>
            <person name="Spackman E."/>
            <person name="Goraichik I."/>
            <person name="Dimitrov K.M."/>
            <person name="Suarez D.L."/>
            <person name="Swayne D.E."/>
        </authorList>
    </citation>
    <scope>NUCLEOTIDE SEQUENCE [LARGE SCALE GENOMIC DNA]</scope>
    <source>
        <strain evidence="1 2">KR-140</strain>
    </source>
</reference>
<proteinExistence type="predicted"/>
<gene>
    <name evidence="1" type="ORF">SAMN00790413_03528</name>
</gene>
<evidence type="ECO:0000313" key="2">
    <source>
        <dbReference type="Proteomes" id="UP000192582"/>
    </source>
</evidence>
<dbReference type="AlphaFoldDB" id="A0A1W1UXI4"/>
<keyword evidence="2" id="KW-1185">Reference proteome</keyword>
<organism evidence="1 2">
    <name type="scientific">Deinococcus hopiensis KR-140</name>
    <dbReference type="NCBI Taxonomy" id="695939"/>
    <lineage>
        <taxon>Bacteria</taxon>
        <taxon>Thermotogati</taxon>
        <taxon>Deinococcota</taxon>
        <taxon>Deinococci</taxon>
        <taxon>Deinococcales</taxon>
        <taxon>Deinococcaceae</taxon>
        <taxon>Deinococcus</taxon>
    </lineage>
</organism>
<dbReference type="STRING" id="695939.SAMN00790413_03528"/>
<dbReference type="RefSeq" id="WP_084047451.1">
    <property type="nucleotide sequence ID" value="NZ_FWWU01000008.1"/>
</dbReference>
<evidence type="ECO:0000313" key="1">
    <source>
        <dbReference type="EMBL" id="SMB85759.1"/>
    </source>
</evidence>
<sequence length="210" mass="22213">MALDLDRISVGGVQGGGTVEAPHEVIGGIEVSLAVAVPGPPGVQGEPGNDADVAPLDVRLTALEQGVDRLAYAEIEHEMVPLSGAGAPDQARFSVPPGFGEIVALRDGWGNQYTLWDDPGTLQPGERNAPNLFSPLTLRSPDGQPVMLPVIATTRTATLDRVALLERVEENLAGNVRDHATRLTAVETTKADKSELDVADLALWFENQLL</sequence>
<protein>
    <submittedName>
        <fullName evidence="1">Uncharacterized protein</fullName>
    </submittedName>
</protein>
<dbReference type="Proteomes" id="UP000192582">
    <property type="component" value="Unassembled WGS sequence"/>
</dbReference>
<name>A0A1W1UXI4_9DEIO</name>
<accession>A0A1W1UXI4</accession>